<keyword evidence="1" id="KW-1133">Transmembrane helix</keyword>
<accession>A0AAV0RZY0</accession>
<organism evidence="2 3">
    <name type="scientific">Linum tenue</name>
    <dbReference type="NCBI Taxonomy" id="586396"/>
    <lineage>
        <taxon>Eukaryota</taxon>
        <taxon>Viridiplantae</taxon>
        <taxon>Streptophyta</taxon>
        <taxon>Embryophyta</taxon>
        <taxon>Tracheophyta</taxon>
        <taxon>Spermatophyta</taxon>
        <taxon>Magnoliopsida</taxon>
        <taxon>eudicotyledons</taxon>
        <taxon>Gunneridae</taxon>
        <taxon>Pentapetalae</taxon>
        <taxon>rosids</taxon>
        <taxon>fabids</taxon>
        <taxon>Malpighiales</taxon>
        <taxon>Linaceae</taxon>
        <taxon>Linum</taxon>
    </lineage>
</organism>
<gene>
    <name evidence="2" type="ORF">LITE_LOCUS50862</name>
</gene>
<dbReference type="AlphaFoldDB" id="A0AAV0RZY0"/>
<evidence type="ECO:0000256" key="1">
    <source>
        <dbReference type="SAM" id="Phobius"/>
    </source>
</evidence>
<name>A0AAV0RZY0_9ROSI</name>
<dbReference type="Proteomes" id="UP001154282">
    <property type="component" value="Unassembled WGS sequence"/>
</dbReference>
<keyword evidence="1" id="KW-0472">Membrane</keyword>
<evidence type="ECO:0000313" key="2">
    <source>
        <dbReference type="EMBL" id="CAI0626459.1"/>
    </source>
</evidence>
<protein>
    <submittedName>
        <fullName evidence="2">Uncharacterized protein</fullName>
    </submittedName>
</protein>
<feature type="transmembrane region" description="Helical" evidence="1">
    <location>
        <begin position="20"/>
        <end position="39"/>
    </location>
</feature>
<evidence type="ECO:0000313" key="3">
    <source>
        <dbReference type="Proteomes" id="UP001154282"/>
    </source>
</evidence>
<comment type="caution">
    <text evidence="2">The sequence shown here is derived from an EMBL/GenBank/DDBJ whole genome shotgun (WGS) entry which is preliminary data.</text>
</comment>
<proteinExistence type="predicted"/>
<sequence>MDSHFFKVLDFPLEDGWNPFSFFFLLVFLFFFLGFQPVFSENEGSHLAKVLREPGSYRPCQERVSRASCRGKTCKGAGGSRWKLGTDSRLPLHTFALFARETLF</sequence>
<keyword evidence="3" id="KW-1185">Reference proteome</keyword>
<reference evidence="2" key="1">
    <citation type="submission" date="2022-08" db="EMBL/GenBank/DDBJ databases">
        <authorList>
            <person name="Gutierrez-Valencia J."/>
        </authorList>
    </citation>
    <scope>NUCLEOTIDE SEQUENCE</scope>
</reference>
<dbReference type="EMBL" id="CAMGYJ010000011">
    <property type="protein sequence ID" value="CAI0626459.1"/>
    <property type="molecule type" value="Genomic_DNA"/>
</dbReference>
<keyword evidence="1" id="KW-0812">Transmembrane</keyword>